<organism evidence="1 2">
    <name type="scientific">Nonomuraea glycinis</name>
    <dbReference type="NCBI Taxonomy" id="2047744"/>
    <lineage>
        <taxon>Bacteria</taxon>
        <taxon>Bacillati</taxon>
        <taxon>Actinomycetota</taxon>
        <taxon>Actinomycetes</taxon>
        <taxon>Streptosporangiales</taxon>
        <taxon>Streptosporangiaceae</taxon>
        <taxon>Nonomuraea</taxon>
    </lineage>
</organism>
<gene>
    <name evidence="1" type="ORF">GCM10012278_23720</name>
</gene>
<accession>A0A918E547</accession>
<proteinExistence type="predicted"/>
<reference evidence="1" key="1">
    <citation type="journal article" date="2014" name="Int. J. Syst. Evol. Microbiol.">
        <title>Complete genome sequence of Corynebacterium casei LMG S-19264T (=DSM 44701T), isolated from a smear-ripened cheese.</title>
        <authorList>
            <consortium name="US DOE Joint Genome Institute (JGI-PGF)"/>
            <person name="Walter F."/>
            <person name="Albersmeier A."/>
            <person name="Kalinowski J."/>
            <person name="Ruckert C."/>
        </authorList>
    </citation>
    <scope>NUCLEOTIDE SEQUENCE</scope>
    <source>
        <strain evidence="1">CGMCC 4.7430</strain>
    </source>
</reference>
<evidence type="ECO:0000313" key="1">
    <source>
        <dbReference type="EMBL" id="GGP05211.1"/>
    </source>
</evidence>
<dbReference type="EMBL" id="BMNK01000003">
    <property type="protein sequence ID" value="GGP05211.1"/>
    <property type="molecule type" value="Genomic_DNA"/>
</dbReference>
<reference evidence="1" key="2">
    <citation type="submission" date="2020-09" db="EMBL/GenBank/DDBJ databases">
        <authorList>
            <person name="Sun Q."/>
            <person name="Zhou Y."/>
        </authorList>
    </citation>
    <scope>NUCLEOTIDE SEQUENCE</scope>
    <source>
        <strain evidence="1">CGMCC 4.7430</strain>
    </source>
</reference>
<keyword evidence="2" id="KW-1185">Reference proteome</keyword>
<comment type="caution">
    <text evidence="1">The sequence shown here is derived from an EMBL/GenBank/DDBJ whole genome shotgun (WGS) entry which is preliminary data.</text>
</comment>
<sequence length="395" mass="41875">MTELLVNTTTISAQMQPAVAAMQSSRYFVVWADTSDATIKGRVVRANGPVTGQEFVVNTPTPQGANINRGKPAVTLTSSGPAVVWIETAFNPPGVQPQVKLQKFDSSANRTGPEIQVSTTDIDPKNRPSVTNMIDGGFLVTWADSRKDQRIRAQRFGSGGTKIGSEFTVNTTEGFHQDPLVRRLVDGNYVVVWRSDPFPPGGGSLTLRLFDLEGSPVTGEIRPNISGFGGQKALTLLDNGRFVIAHVRDLGDSDIGVAKSDVEWRVYEPGGTFANISLFASDEQGVNCSAPALAPLPGGRFLLAWVQKSAETFATVPHVKVKIFSDTQGSVGPVVAVSQAAAESRAGTAAATSFGEGEGEFALVTWHDDSGSGGDMSDLGVRGHQYRVIGSGQLI</sequence>
<protein>
    <submittedName>
        <fullName evidence="1">Uncharacterized protein</fullName>
    </submittedName>
</protein>
<name>A0A918E547_9ACTN</name>
<dbReference type="AlphaFoldDB" id="A0A918E547"/>
<evidence type="ECO:0000313" key="2">
    <source>
        <dbReference type="Proteomes" id="UP000660745"/>
    </source>
</evidence>
<dbReference type="Proteomes" id="UP000660745">
    <property type="component" value="Unassembled WGS sequence"/>
</dbReference>